<accession>A0A382NZU3</accession>
<dbReference type="EMBL" id="UINC01103916">
    <property type="protein sequence ID" value="SVC66673.1"/>
    <property type="molecule type" value="Genomic_DNA"/>
</dbReference>
<organism evidence="3">
    <name type="scientific">marine metagenome</name>
    <dbReference type="NCBI Taxonomy" id="408172"/>
    <lineage>
        <taxon>unclassified sequences</taxon>
        <taxon>metagenomes</taxon>
        <taxon>ecological metagenomes</taxon>
    </lineage>
</organism>
<evidence type="ECO:0000256" key="1">
    <source>
        <dbReference type="SAM" id="Phobius"/>
    </source>
</evidence>
<protein>
    <recommendedName>
        <fullName evidence="2">Co-chaperone DjlA N-terminal domain-containing protein</fullName>
    </recommendedName>
</protein>
<dbReference type="InterPro" id="IPR007791">
    <property type="entry name" value="DjlA_N"/>
</dbReference>
<evidence type="ECO:0000259" key="2">
    <source>
        <dbReference type="Pfam" id="PF05099"/>
    </source>
</evidence>
<keyword evidence="1" id="KW-0812">Transmembrane</keyword>
<reference evidence="3" key="1">
    <citation type="submission" date="2018-05" db="EMBL/GenBank/DDBJ databases">
        <authorList>
            <person name="Lanie J.A."/>
            <person name="Ng W.-L."/>
            <person name="Kazmierczak K.M."/>
            <person name="Andrzejewski T.M."/>
            <person name="Davidsen T.M."/>
            <person name="Wayne K.J."/>
            <person name="Tettelin H."/>
            <person name="Glass J.I."/>
            <person name="Rusch D."/>
            <person name="Podicherti R."/>
            <person name="Tsui H.-C.T."/>
            <person name="Winkler M.E."/>
        </authorList>
    </citation>
    <scope>NUCLEOTIDE SEQUENCE</scope>
</reference>
<feature type="transmembrane region" description="Helical" evidence="1">
    <location>
        <begin position="12"/>
        <end position="32"/>
    </location>
</feature>
<name>A0A382NZU3_9ZZZZ</name>
<dbReference type="Pfam" id="PF05099">
    <property type="entry name" value="TerB"/>
    <property type="match status" value="1"/>
</dbReference>
<dbReference type="InterPro" id="IPR029024">
    <property type="entry name" value="TerB-like"/>
</dbReference>
<dbReference type="Gene3D" id="1.10.3680.10">
    <property type="entry name" value="TerB-like"/>
    <property type="match status" value="1"/>
</dbReference>
<dbReference type="SUPFAM" id="SSF158682">
    <property type="entry name" value="TerB-like"/>
    <property type="match status" value="1"/>
</dbReference>
<keyword evidence="1" id="KW-1133">Transmembrane helix</keyword>
<proteinExistence type="predicted"/>
<evidence type="ECO:0000313" key="3">
    <source>
        <dbReference type="EMBL" id="SVC66673.1"/>
    </source>
</evidence>
<feature type="domain" description="Co-chaperone DjlA N-terminal" evidence="2">
    <location>
        <begin position="56"/>
        <end position="168"/>
    </location>
</feature>
<feature type="non-terminal residue" evidence="3">
    <location>
        <position position="185"/>
    </location>
</feature>
<dbReference type="AlphaFoldDB" id="A0A382NZU3"/>
<gene>
    <name evidence="3" type="ORF">METZ01_LOCUS319527</name>
</gene>
<keyword evidence="1" id="KW-0472">Membrane</keyword>
<sequence>MSIWGKIIGGTAGFALGGPLGAILGVMAGNVFDKSKKTKFNFNQISNQQKQNIFALSIIILSAKIAKSDGVVTQDEIIAFKEKFKIPPSEMSQVAKIFDEAKKSKFGYEKIADQIGMLFSDNKLMLEELLNNLFFIAEADGNISVSEIEVLKSISHSFNLREKDFQRIFNSRLNDKESDPYKVLG</sequence>